<dbReference type="HOGENOM" id="CLU_1402952_0_0_1"/>
<gene>
    <name evidence="1" type="ORF">M404DRAFT_479275</name>
</gene>
<keyword evidence="2" id="KW-1185">Reference proteome</keyword>
<organism evidence="1 2">
    <name type="scientific">Pisolithus tinctorius Marx 270</name>
    <dbReference type="NCBI Taxonomy" id="870435"/>
    <lineage>
        <taxon>Eukaryota</taxon>
        <taxon>Fungi</taxon>
        <taxon>Dikarya</taxon>
        <taxon>Basidiomycota</taxon>
        <taxon>Agaricomycotina</taxon>
        <taxon>Agaricomycetes</taxon>
        <taxon>Agaricomycetidae</taxon>
        <taxon>Boletales</taxon>
        <taxon>Sclerodermatineae</taxon>
        <taxon>Pisolithaceae</taxon>
        <taxon>Pisolithus</taxon>
    </lineage>
</organism>
<reference evidence="2" key="2">
    <citation type="submission" date="2015-01" db="EMBL/GenBank/DDBJ databases">
        <title>Evolutionary Origins and Diversification of the Mycorrhizal Mutualists.</title>
        <authorList>
            <consortium name="DOE Joint Genome Institute"/>
            <consortium name="Mycorrhizal Genomics Consortium"/>
            <person name="Kohler A."/>
            <person name="Kuo A."/>
            <person name="Nagy L.G."/>
            <person name="Floudas D."/>
            <person name="Copeland A."/>
            <person name="Barry K.W."/>
            <person name="Cichocki N."/>
            <person name="Veneault-Fourrey C."/>
            <person name="LaButti K."/>
            <person name="Lindquist E.A."/>
            <person name="Lipzen A."/>
            <person name="Lundell T."/>
            <person name="Morin E."/>
            <person name="Murat C."/>
            <person name="Riley R."/>
            <person name="Ohm R."/>
            <person name="Sun H."/>
            <person name="Tunlid A."/>
            <person name="Henrissat B."/>
            <person name="Grigoriev I.V."/>
            <person name="Hibbett D.S."/>
            <person name="Martin F."/>
        </authorList>
    </citation>
    <scope>NUCLEOTIDE SEQUENCE [LARGE SCALE GENOMIC DNA]</scope>
    <source>
        <strain evidence="2">Marx 270</strain>
    </source>
</reference>
<dbReference type="InParanoid" id="A0A0C3JBC2"/>
<evidence type="ECO:0000313" key="2">
    <source>
        <dbReference type="Proteomes" id="UP000054217"/>
    </source>
</evidence>
<evidence type="ECO:0000313" key="1">
    <source>
        <dbReference type="EMBL" id="KIO06358.1"/>
    </source>
</evidence>
<sequence length="194" mass="22115">MRSSSQAGWPTSSFRSLGNNTVPHTQFFSTITILSFHRHEFIHRASCDELLWFNRPNLSNFECRTHTRRLPIVIHGEKLPYSYADWHAAPFKEYTRAPDPLTQQVISYHKRLVSQACATILLCVRCISYDRSSCLRGGSQQVLGKLYIARSFHDQIWDSGPGPHKQTSSPRPTFVERGGAGNFHVRCVHSSCPQ</sequence>
<dbReference type="EMBL" id="KN831963">
    <property type="protein sequence ID" value="KIO06358.1"/>
    <property type="molecule type" value="Genomic_DNA"/>
</dbReference>
<proteinExistence type="predicted"/>
<accession>A0A0C3JBC2</accession>
<dbReference type="AlphaFoldDB" id="A0A0C3JBC2"/>
<dbReference type="Proteomes" id="UP000054217">
    <property type="component" value="Unassembled WGS sequence"/>
</dbReference>
<protein>
    <submittedName>
        <fullName evidence="1">Uncharacterized protein</fullName>
    </submittedName>
</protein>
<reference evidence="1 2" key="1">
    <citation type="submission" date="2014-04" db="EMBL/GenBank/DDBJ databases">
        <authorList>
            <consortium name="DOE Joint Genome Institute"/>
            <person name="Kuo A."/>
            <person name="Kohler A."/>
            <person name="Costa M.D."/>
            <person name="Nagy L.G."/>
            <person name="Floudas D."/>
            <person name="Copeland A."/>
            <person name="Barry K.W."/>
            <person name="Cichocki N."/>
            <person name="Veneault-Fourrey C."/>
            <person name="LaButti K."/>
            <person name="Lindquist E.A."/>
            <person name="Lipzen A."/>
            <person name="Lundell T."/>
            <person name="Morin E."/>
            <person name="Murat C."/>
            <person name="Sun H."/>
            <person name="Tunlid A."/>
            <person name="Henrissat B."/>
            <person name="Grigoriev I.V."/>
            <person name="Hibbett D.S."/>
            <person name="Martin F."/>
            <person name="Nordberg H.P."/>
            <person name="Cantor M.N."/>
            <person name="Hua S.X."/>
        </authorList>
    </citation>
    <scope>NUCLEOTIDE SEQUENCE [LARGE SCALE GENOMIC DNA]</scope>
    <source>
        <strain evidence="1 2">Marx 270</strain>
    </source>
</reference>
<name>A0A0C3JBC2_PISTI</name>